<evidence type="ECO:0000256" key="1">
    <source>
        <dbReference type="SAM" id="MobiDB-lite"/>
    </source>
</evidence>
<evidence type="ECO:0000313" key="3">
    <source>
        <dbReference type="Proteomes" id="UP000237105"/>
    </source>
</evidence>
<dbReference type="AlphaFoldDB" id="A0A2P5AUV5"/>
<protein>
    <submittedName>
        <fullName evidence="2">Uncharacterized protein</fullName>
    </submittedName>
</protein>
<reference evidence="3" key="1">
    <citation type="submission" date="2016-06" db="EMBL/GenBank/DDBJ databases">
        <title>Parallel loss of symbiosis genes in relatives of nitrogen-fixing non-legume Parasponia.</title>
        <authorList>
            <person name="Van Velzen R."/>
            <person name="Holmer R."/>
            <person name="Bu F."/>
            <person name="Rutten L."/>
            <person name="Van Zeijl A."/>
            <person name="Liu W."/>
            <person name="Santuari L."/>
            <person name="Cao Q."/>
            <person name="Sharma T."/>
            <person name="Shen D."/>
            <person name="Roswanjaya Y."/>
            <person name="Wardhani T."/>
            <person name="Kalhor M.S."/>
            <person name="Jansen J."/>
            <person name="Van den Hoogen J."/>
            <person name="Gungor B."/>
            <person name="Hartog M."/>
            <person name="Hontelez J."/>
            <person name="Verver J."/>
            <person name="Yang W.-C."/>
            <person name="Schijlen E."/>
            <person name="Repin R."/>
            <person name="Schilthuizen M."/>
            <person name="Schranz E."/>
            <person name="Heidstra R."/>
            <person name="Miyata K."/>
            <person name="Fedorova E."/>
            <person name="Kohlen W."/>
            <person name="Bisseling T."/>
            <person name="Smit S."/>
            <person name="Geurts R."/>
        </authorList>
    </citation>
    <scope>NUCLEOTIDE SEQUENCE [LARGE SCALE GENOMIC DNA]</scope>
    <source>
        <strain evidence="3">cv. WU1-14</strain>
    </source>
</reference>
<feature type="compositionally biased region" description="Basic and acidic residues" evidence="1">
    <location>
        <begin position="114"/>
        <end position="127"/>
    </location>
</feature>
<comment type="caution">
    <text evidence="2">The sequence shown here is derived from an EMBL/GenBank/DDBJ whole genome shotgun (WGS) entry which is preliminary data.</text>
</comment>
<evidence type="ECO:0000313" key="2">
    <source>
        <dbReference type="EMBL" id="PON40323.1"/>
    </source>
</evidence>
<feature type="region of interest" description="Disordered" evidence="1">
    <location>
        <begin position="106"/>
        <end position="127"/>
    </location>
</feature>
<proteinExistence type="predicted"/>
<dbReference type="OrthoDB" id="10422368at2759"/>
<organism evidence="2 3">
    <name type="scientific">Parasponia andersonii</name>
    <name type="common">Sponia andersonii</name>
    <dbReference type="NCBI Taxonomy" id="3476"/>
    <lineage>
        <taxon>Eukaryota</taxon>
        <taxon>Viridiplantae</taxon>
        <taxon>Streptophyta</taxon>
        <taxon>Embryophyta</taxon>
        <taxon>Tracheophyta</taxon>
        <taxon>Spermatophyta</taxon>
        <taxon>Magnoliopsida</taxon>
        <taxon>eudicotyledons</taxon>
        <taxon>Gunneridae</taxon>
        <taxon>Pentapetalae</taxon>
        <taxon>rosids</taxon>
        <taxon>fabids</taxon>
        <taxon>Rosales</taxon>
        <taxon>Cannabaceae</taxon>
        <taxon>Parasponia</taxon>
    </lineage>
</organism>
<gene>
    <name evidence="2" type="ORF">PanWU01x14_298100</name>
</gene>
<sequence>MHSDIPRKREDFVGNPDGTSSHQFLLLILLPNLKEIRSHLSELRHRLVTRQLRNPALEPSTDLRKVATDSGDHILIRDHLIRLLSTLGQIRRLRLGLGTRRIGDLRSRRRRLGRGSEERGDAPKLAS</sequence>
<name>A0A2P5AUV5_PARAD</name>
<keyword evidence="3" id="KW-1185">Reference proteome</keyword>
<dbReference type="EMBL" id="JXTB01000441">
    <property type="protein sequence ID" value="PON40323.1"/>
    <property type="molecule type" value="Genomic_DNA"/>
</dbReference>
<dbReference type="Proteomes" id="UP000237105">
    <property type="component" value="Unassembled WGS sequence"/>
</dbReference>
<accession>A0A2P5AUV5</accession>